<dbReference type="PANTHER" id="PTHR43493:SF5">
    <property type="entry name" value="DNA GYRASE SUBUNIT A, CHLOROPLASTIC_MITOCHONDRIAL"/>
    <property type="match status" value="1"/>
</dbReference>
<dbReference type="PROSITE" id="PS52040">
    <property type="entry name" value="TOPO_IIA"/>
    <property type="match status" value="1"/>
</dbReference>
<feature type="compositionally biased region" description="Acidic residues" evidence="7">
    <location>
        <begin position="892"/>
        <end position="901"/>
    </location>
</feature>
<sequence length="901" mass="102930">MMPELDEEQEETTPREDFMSLTDPSDEELGEAEETTYRPPEGLPYRPEMGSLSRMYRTWFLDYASYVILERAVPHIDDGLKPVQRRILYNMKKVDTGKLIKVANIVGETMKYHPHGDASINDALVQLGQKGYLIDTQGNWGNILTGDAAAAGRYIEAKLSVFALEAVFSDRVTPWKKTYDGTTDEPVALPVKFPLLLAQGAEGIAVGLSSKILSHNFVELAEAACAYLRGESFTLYPDFPTGGMIDVTRYNDGERGGSLKSRAKIDKLDSKTLSISELPAGKTTTTLIESILKAVEKGKIRIRRVDDMTAATTDIRLTLAPGVSSDKAIDALYAFTDCEVSISPNCCVIYEEKPLFTSVSELLRYSVERTKYLFTEELKIMLHEKEEAYLAASLERIFIEERIYKDKEFEEAQSEEAALAHVAERLVPFHDRLLRAVTEDDLKRLLEIRMARILRFNLPKHEAYLLQLEEELKQLRYDLDHIVEYTIRWYEHLVSRYGASYPRRTKITNFGTIEASKVAELDTKLYINREEGFFGTGLKDAEFVCNCSSLDEIIVILRSGKYFVSRVEEKRFYGEEEVLYIGRYQRGDERTIYNIMYRDGKIGAVYAKRFNVLSIIRDRVYDLSRGKDGSRILYLSANANGEAEKVSIKLKIRNARQRLFQFEKDFSELPVKSRGSVGFLVTKAEVHSITLSSKGFSTLGGRDVWLDRDVMRLNYDRRGEYLGSFHARDRLLIIRESGECYTTDFAEGVHIEDDLLCIEKYQEKKLWTAVYYDADAGCDYIKRFMIDPEQKRENILGDNPQNRFLILTDTYYPRLALGRKERNGEIRISELDVETFALVKGIRAKGKRLANYPVVELSELPPLKESPIVEDEEPNTPTEEGEEDLFAPSDFSPEEDNATQQ</sequence>
<dbReference type="AlphaFoldDB" id="L1NBG9"/>
<name>L1NBG9_9PORP</name>
<dbReference type="Gene3D" id="1.10.268.10">
    <property type="entry name" value="Topoisomerase, domain 3"/>
    <property type="match status" value="1"/>
</dbReference>
<dbReference type="SUPFAM" id="SSF56719">
    <property type="entry name" value="Type II DNA topoisomerase"/>
    <property type="match status" value="1"/>
</dbReference>
<dbReference type="eggNOG" id="COG0188">
    <property type="taxonomic scope" value="Bacteria"/>
</dbReference>
<evidence type="ECO:0000313" key="10">
    <source>
        <dbReference type="Proteomes" id="UP000010408"/>
    </source>
</evidence>
<evidence type="ECO:0000313" key="9">
    <source>
        <dbReference type="EMBL" id="EKY00834.1"/>
    </source>
</evidence>
<dbReference type="GO" id="GO:0003677">
    <property type="term" value="F:DNA binding"/>
    <property type="evidence" value="ECO:0007669"/>
    <property type="project" value="UniProtKB-UniRule"/>
</dbReference>
<comment type="similarity">
    <text evidence="2">Belongs to the type II topoisomerase GyrA/ParC subunit family.</text>
</comment>
<keyword evidence="5 6" id="KW-0413">Isomerase</keyword>
<dbReference type="GO" id="GO:0005737">
    <property type="term" value="C:cytoplasm"/>
    <property type="evidence" value="ECO:0007669"/>
    <property type="project" value="TreeGrafter"/>
</dbReference>
<organism evidence="9 10">
    <name type="scientific">Porphyromonas catoniae F0037</name>
    <dbReference type="NCBI Taxonomy" id="1127696"/>
    <lineage>
        <taxon>Bacteria</taxon>
        <taxon>Pseudomonadati</taxon>
        <taxon>Bacteroidota</taxon>
        <taxon>Bacteroidia</taxon>
        <taxon>Bacteroidales</taxon>
        <taxon>Porphyromonadaceae</taxon>
        <taxon>Porphyromonas</taxon>
    </lineage>
</organism>
<dbReference type="InterPro" id="IPR013757">
    <property type="entry name" value="Topo_IIA_A_a_sf"/>
</dbReference>
<evidence type="ECO:0000256" key="3">
    <source>
        <dbReference type="ARBA" id="ARBA00023029"/>
    </source>
</evidence>
<dbReference type="STRING" id="1127696.HMPREF9134_01181"/>
<dbReference type="NCBIfam" id="NF007209">
    <property type="entry name" value="PRK09631.1"/>
    <property type="match status" value="1"/>
</dbReference>
<dbReference type="PATRIC" id="fig|1127696.3.peg.1060"/>
<dbReference type="GO" id="GO:0006265">
    <property type="term" value="P:DNA topological change"/>
    <property type="evidence" value="ECO:0007669"/>
    <property type="project" value="UniProtKB-UniRule"/>
</dbReference>
<evidence type="ECO:0000256" key="4">
    <source>
        <dbReference type="ARBA" id="ARBA00023125"/>
    </source>
</evidence>
<dbReference type="InterPro" id="IPR013760">
    <property type="entry name" value="Topo_IIA-like_dom_sf"/>
</dbReference>
<dbReference type="InterPro" id="IPR002205">
    <property type="entry name" value="Topo_IIA_dom_A"/>
</dbReference>
<feature type="compositionally biased region" description="Acidic residues" evidence="7">
    <location>
        <begin position="868"/>
        <end position="885"/>
    </location>
</feature>
<dbReference type="PANTHER" id="PTHR43493">
    <property type="entry name" value="DNA GYRASE/TOPOISOMERASE SUBUNIT A"/>
    <property type="match status" value="1"/>
</dbReference>
<accession>L1NBG9</accession>
<dbReference type="Pfam" id="PF00521">
    <property type="entry name" value="DNA_topoisoIV"/>
    <property type="match status" value="1"/>
</dbReference>
<protein>
    <submittedName>
        <fullName evidence="9">DNA gyrase/topoisomerase IV, A subunit</fullName>
    </submittedName>
</protein>
<feature type="compositionally biased region" description="Acidic residues" evidence="7">
    <location>
        <begin position="1"/>
        <end position="11"/>
    </location>
</feature>
<dbReference type="Proteomes" id="UP000010408">
    <property type="component" value="Unassembled WGS sequence"/>
</dbReference>
<feature type="domain" description="Topo IIA-type catalytic" evidence="8">
    <location>
        <begin position="73"/>
        <end position="471"/>
    </location>
</feature>
<dbReference type="InterPro" id="IPR050220">
    <property type="entry name" value="Type_II_DNA_Topoisomerases"/>
</dbReference>
<feature type="compositionally biased region" description="Acidic residues" evidence="7">
    <location>
        <begin position="24"/>
        <end position="34"/>
    </location>
</feature>
<comment type="caution">
    <text evidence="9">The sequence shown here is derived from an EMBL/GenBank/DDBJ whole genome shotgun (WGS) entry which is preliminary data.</text>
</comment>
<reference evidence="9 10" key="1">
    <citation type="submission" date="2012-05" db="EMBL/GenBank/DDBJ databases">
        <authorList>
            <person name="Weinstock G."/>
            <person name="Sodergren E."/>
            <person name="Lobos E.A."/>
            <person name="Fulton L."/>
            <person name="Fulton R."/>
            <person name="Courtney L."/>
            <person name="Fronick C."/>
            <person name="O'Laughlin M."/>
            <person name="Godfrey J."/>
            <person name="Wilson R.M."/>
            <person name="Miner T."/>
            <person name="Farmer C."/>
            <person name="Delehaunty K."/>
            <person name="Cordes M."/>
            <person name="Minx P."/>
            <person name="Tomlinson C."/>
            <person name="Chen J."/>
            <person name="Wollam A."/>
            <person name="Pepin K.H."/>
            <person name="Bhonagiri V."/>
            <person name="Zhang X."/>
            <person name="Suruliraj S."/>
            <person name="Warren W."/>
            <person name="Mitreva M."/>
            <person name="Mardis E.R."/>
            <person name="Wilson R.K."/>
        </authorList>
    </citation>
    <scope>NUCLEOTIDE SEQUENCE [LARGE SCALE GENOMIC DNA]</scope>
    <source>
        <strain evidence="9 10">F0037</strain>
    </source>
</reference>
<evidence type="ECO:0000259" key="8">
    <source>
        <dbReference type="PROSITE" id="PS52040"/>
    </source>
</evidence>
<dbReference type="GO" id="GO:0009330">
    <property type="term" value="C:DNA topoisomerase type II (double strand cut, ATP-hydrolyzing) complex"/>
    <property type="evidence" value="ECO:0007669"/>
    <property type="project" value="TreeGrafter"/>
</dbReference>
<dbReference type="EMBL" id="AMEQ01000035">
    <property type="protein sequence ID" value="EKY00834.1"/>
    <property type="molecule type" value="Genomic_DNA"/>
</dbReference>
<evidence type="ECO:0000256" key="2">
    <source>
        <dbReference type="ARBA" id="ARBA00008263"/>
    </source>
</evidence>
<evidence type="ECO:0000256" key="7">
    <source>
        <dbReference type="SAM" id="MobiDB-lite"/>
    </source>
</evidence>
<gene>
    <name evidence="9" type="ORF">HMPREF9134_01181</name>
</gene>
<dbReference type="Gene3D" id="3.90.199.10">
    <property type="entry name" value="Topoisomerase II, domain 5"/>
    <property type="match status" value="1"/>
</dbReference>
<dbReference type="RefSeq" id="WP_005467232.1">
    <property type="nucleotide sequence ID" value="NZ_KB291031.1"/>
</dbReference>
<evidence type="ECO:0000256" key="5">
    <source>
        <dbReference type="ARBA" id="ARBA00023235"/>
    </source>
</evidence>
<keyword evidence="3 6" id="KW-0799">Topoisomerase</keyword>
<evidence type="ECO:0000256" key="6">
    <source>
        <dbReference type="PROSITE-ProRule" id="PRU01384"/>
    </source>
</evidence>
<dbReference type="HOGENOM" id="CLU_015760_0_0_10"/>
<feature type="region of interest" description="Disordered" evidence="7">
    <location>
        <begin position="862"/>
        <end position="901"/>
    </location>
</feature>
<dbReference type="SMART" id="SM00434">
    <property type="entry name" value="TOP4c"/>
    <property type="match status" value="1"/>
</dbReference>
<dbReference type="GO" id="GO:0003918">
    <property type="term" value="F:DNA topoisomerase type II (double strand cut, ATP-hydrolyzing) activity"/>
    <property type="evidence" value="ECO:0007669"/>
    <property type="project" value="UniProtKB-EC"/>
</dbReference>
<dbReference type="GO" id="GO:0005524">
    <property type="term" value="F:ATP binding"/>
    <property type="evidence" value="ECO:0007669"/>
    <property type="project" value="InterPro"/>
</dbReference>
<dbReference type="InterPro" id="IPR013758">
    <property type="entry name" value="Topo_IIA_A/C_ab"/>
</dbReference>
<feature type="region of interest" description="Disordered" evidence="7">
    <location>
        <begin position="1"/>
        <end position="44"/>
    </location>
</feature>
<dbReference type="Gene3D" id="3.30.1360.40">
    <property type="match status" value="1"/>
</dbReference>
<comment type="catalytic activity">
    <reaction evidence="1 6">
        <text>ATP-dependent breakage, passage and rejoining of double-stranded DNA.</text>
        <dbReference type="EC" id="5.6.2.2"/>
    </reaction>
</comment>
<evidence type="ECO:0000256" key="1">
    <source>
        <dbReference type="ARBA" id="ARBA00000185"/>
    </source>
</evidence>
<dbReference type="NCBIfam" id="NF009397">
    <property type="entry name" value="PRK12758.1"/>
    <property type="match status" value="1"/>
</dbReference>
<keyword evidence="4 6" id="KW-0238">DNA-binding</keyword>
<feature type="active site" description="O-(5'-phospho-DNA)-tyrosine intermediate" evidence="6">
    <location>
        <position position="154"/>
    </location>
</feature>
<proteinExistence type="inferred from homology"/>